<organism evidence="3 4">
    <name type="scientific">Steroidobacter denitrificans</name>
    <dbReference type="NCBI Taxonomy" id="465721"/>
    <lineage>
        <taxon>Bacteria</taxon>
        <taxon>Pseudomonadati</taxon>
        <taxon>Pseudomonadota</taxon>
        <taxon>Gammaproteobacteria</taxon>
        <taxon>Steroidobacterales</taxon>
        <taxon>Steroidobacteraceae</taxon>
        <taxon>Steroidobacter</taxon>
    </lineage>
</organism>
<dbReference type="PANTHER" id="PTHR24321:SF15">
    <property type="entry name" value="OXIDOREDUCTASE UCPA"/>
    <property type="match status" value="1"/>
</dbReference>
<comment type="similarity">
    <text evidence="1">Belongs to the short-chain dehydrogenases/reductases (SDR) family.</text>
</comment>
<keyword evidence="2" id="KW-0560">Oxidoreductase</keyword>
<dbReference type="KEGG" id="sdf:ACG33_10715"/>
<dbReference type="GO" id="GO:0016491">
    <property type="term" value="F:oxidoreductase activity"/>
    <property type="evidence" value="ECO:0007669"/>
    <property type="project" value="UniProtKB-KW"/>
</dbReference>
<dbReference type="FunFam" id="3.40.50.720:FF:000084">
    <property type="entry name" value="Short-chain dehydrogenase reductase"/>
    <property type="match status" value="1"/>
</dbReference>
<sequence length="256" mass="26882">MSESRLAGKIAFISGGASGIGEASARRFVAEGACVVIGDMNAERAAAVVAELGTAARHVQLDVTQEESWRKAIDAVASLHGRLDVLVNSAGISIPNNIESCDYELWRRHQRINADGVFLGCKYGVGLMKGTTRAGAIVNLSSTLGLRAHGDFVAYGASKAAVWSITRSVALYCCQQDYPIRCNAVHPGATMTPMMQGVLDGAPDPAQMLETLAAGHPMKRVGRPEELASTILFLASDEASFVTGVSLPVDGGYCAV</sequence>
<dbReference type="InterPro" id="IPR036291">
    <property type="entry name" value="NAD(P)-bd_dom_sf"/>
</dbReference>
<protein>
    <recommendedName>
        <fullName evidence="5">Short-chain dehydrogenase</fullName>
    </recommendedName>
</protein>
<dbReference type="OrthoDB" id="9787298at2"/>
<evidence type="ECO:0000256" key="2">
    <source>
        <dbReference type="ARBA" id="ARBA00023002"/>
    </source>
</evidence>
<dbReference type="STRING" id="465721.ACG33_10715"/>
<evidence type="ECO:0000256" key="1">
    <source>
        <dbReference type="ARBA" id="ARBA00006484"/>
    </source>
</evidence>
<dbReference type="InterPro" id="IPR002347">
    <property type="entry name" value="SDR_fam"/>
</dbReference>
<dbReference type="EMBL" id="CP011971">
    <property type="protein sequence ID" value="AMN47560.1"/>
    <property type="molecule type" value="Genomic_DNA"/>
</dbReference>
<dbReference type="AlphaFoldDB" id="A0A127FD06"/>
<accession>A0A127FD06</accession>
<evidence type="ECO:0008006" key="5">
    <source>
        <dbReference type="Google" id="ProtNLM"/>
    </source>
</evidence>
<dbReference type="PRINTS" id="PR00081">
    <property type="entry name" value="GDHRDH"/>
</dbReference>
<dbReference type="SUPFAM" id="SSF51735">
    <property type="entry name" value="NAD(P)-binding Rossmann-fold domains"/>
    <property type="match status" value="1"/>
</dbReference>
<dbReference type="Proteomes" id="UP000070250">
    <property type="component" value="Chromosome"/>
</dbReference>
<evidence type="ECO:0000313" key="4">
    <source>
        <dbReference type="Proteomes" id="UP000070250"/>
    </source>
</evidence>
<proteinExistence type="inferred from homology"/>
<dbReference type="InterPro" id="IPR020904">
    <property type="entry name" value="Sc_DH/Rdtase_CS"/>
</dbReference>
<gene>
    <name evidence="3" type="ORF">ACG33_10715</name>
</gene>
<reference evidence="3 4" key="1">
    <citation type="submission" date="2015-06" db="EMBL/GenBank/DDBJ databases">
        <title>A Comprehensive Approach to Explore the Metabolic and Phylogenetic Diversity of Bacterial Steroid Degradation in the Environment: Testosterone as an Example.</title>
        <authorList>
            <person name="Yang F.-C."/>
            <person name="Chen Y.-L."/>
            <person name="Yu C.-P."/>
            <person name="Tang S.-L."/>
            <person name="Wang P.-H."/>
            <person name="Ismail W."/>
            <person name="Wang C.-H."/>
            <person name="Yang C.-Y."/>
            <person name="Chiang Y.-R."/>
        </authorList>
    </citation>
    <scope>NUCLEOTIDE SEQUENCE [LARGE SCALE GENOMIC DNA]</scope>
    <source>
        <strain evidence="3 4">DSM 18526</strain>
    </source>
</reference>
<dbReference type="NCBIfam" id="NF005559">
    <property type="entry name" value="PRK07231.1"/>
    <property type="match status" value="1"/>
</dbReference>
<dbReference type="Pfam" id="PF13561">
    <property type="entry name" value="adh_short_C2"/>
    <property type="match status" value="1"/>
</dbReference>
<dbReference type="PANTHER" id="PTHR24321">
    <property type="entry name" value="DEHYDROGENASES, SHORT CHAIN"/>
    <property type="match status" value="1"/>
</dbReference>
<dbReference type="RefSeq" id="WP_066921084.1">
    <property type="nucleotide sequence ID" value="NZ_CP011971.1"/>
</dbReference>
<dbReference type="PROSITE" id="PS00061">
    <property type="entry name" value="ADH_SHORT"/>
    <property type="match status" value="1"/>
</dbReference>
<evidence type="ECO:0000313" key="3">
    <source>
        <dbReference type="EMBL" id="AMN47560.1"/>
    </source>
</evidence>
<name>A0A127FD06_STEDE</name>
<dbReference type="PRINTS" id="PR00080">
    <property type="entry name" value="SDRFAMILY"/>
</dbReference>
<keyword evidence="4" id="KW-1185">Reference proteome</keyword>
<dbReference type="Gene3D" id="3.40.50.720">
    <property type="entry name" value="NAD(P)-binding Rossmann-like Domain"/>
    <property type="match status" value="1"/>
</dbReference>